<accession>A0A7S3QAG0</accession>
<protein>
    <recommendedName>
        <fullName evidence="5">PBP domain-containing protein</fullName>
    </recommendedName>
</protein>
<feature type="transmembrane region" description="Helical" evidence="3">
    <location>
        <begin position="496"/>
        <end position="516"/>
    </location>
</feature>
<dbReference type="Gene3D" id="3.40.190.10">
    <property type="entry name" value="Periplasmic binding protein-like II"/>
    <property type="match status" value="2"/>
</dbReference>
<dbReference type="Pfam" id="PF12849">
    <property type="entry name" value="PBP_like_2"/>
    <property type="match status" value="1"/>
</dbReference>
<dbReference type="SUPFAM" id="SSF53850">
    <property type="entry name" value="Periplasmic binding protein-like II"/>
    <property type="match status" value="1"/>
</dbReference>
<feature type="region of interest" description="Disordered" evidence="2">
    <location>
        <begin position="469"/>
        <end position="489"/>
    </location>
</feature>
<feature type="signal peptide" evidence="4">
    <location>
        <begin position="1"/>
        <end position="23"/>
    </location>
</feature>
<comment type="similarity">
    <text evidence="1">Belongs to the PstS family.</text>
</comment>
<keyword evidence="3" id="KW-0472">Membrane</keyword>
<feature type="compositionally biased region" description="Basic and acidic residues" evidence="2">
    <location>
        <begin position="471"/>
        <end position="482"/>
    </location>
</feature>
<evidence type="ECO:0000313" key="6">
    <source>
        <dbReference type="EMBL" id="CAE0471182.1"/>
    </source>
</evidence>
<dbReference type="PANTHER" id="PTHR42996">
    <property type="entry name" value="PHOSPHATE-BINDING PROTEIN PSTS"/>
    <property type="match status" value="1"/>
</dbReference>
<proteinExistence type="inferred from homology"/>
<evidence type="ECO:0000256" key="2">
    <source>
        <dbReference type="SAM" id="MobiDB-lite"/>
    </source>
</evidence>
<gene>
    <name evidence="6" type="ORF">CDEB00056_LOCUS16035</name>
</gene>
<name>A0A7S3QAG0_9STRA</name>
<reference evidence="6" key="1">
    <citation type="submission" date="2021-01" db="EMBL/GenBank/DDBJ databases">
        <authorList>
            <person name="Corre E."/>
            <person name="Pelletier E."/>
            <person name="Niang G."/>
            <person name="Scheremetjew M."/>
            <person name="Finn R."/>
            <person name="Kale V."/>
            <person name="Holt S."/>
            <person name="Cochrane G."/>
            <person name="Meng A."/>
            <person name="Brown T."/>
            <person name="Cohen L."/>
        </authorList>
    </citation>
    <scope>NUCLEOTIDE SEQUENCE</scope>
    <source>
        <strain evidence="6">MM31A-1</strain>
    </source>
</reference>
<dbReference type="AlphaFoldDB" id="A0A7S3QAG0"/>
<dbReference type="EMBL" id="HBIO01020832">
    <property type="protein sequence ID" value="CAE0471182.1"/>
    <property type="molecule type" value="Transcribed_RNA"/>
</dbReference>
<feature type="domain" description="PBP" evidence="5">
    <location>
        <begin position="21"/>
        <end position="283"/>
    </location>
</feature>
<evidence type="ECO:0000259" key="5">
    <source>
        <dbReference type="Pfam" id="PF12849"/>
    </source>
</evidence>
<organism evidence="6">
    <name type="scientific">Chaetoceros debilis</name>
    <dbReference type="NCBI Taxonomy" id="122233"/>
    <lineage>
        <taxon>Eukaryota</taxon>
        <taxon>Sar</taxon>
        <taxon>Stramenopiles</taxon>
        <taxon>Ochrophyta</taxon>
        <taxon>Bacillariophyta</taxon>
        <taxon>Coscinodiscophyceae</taxon>
        <taxon>Chaetocerotophycidae</taxon>
        <taxon>Chaetocerotales</taxon>
        <taxon>Chaetocerotaceae</taxon>
        <taxon>Chaetoceros</taxon>
    </lineage>
</organism>
<keyword evidence="3" id="KW-0812">Transmembrane</keyword>
<sequence>MKVHPLSTFLLAGLSSVAQQVNGEVVTIHGSGTTNPSKCIWHIMSLFMERSLVATRLTYRAVGSSTGQMEFLGVNNTDENSGEDPFQHVPHTHFGAGDIPVPSAAYKALNDATNEGESNMLHLPFALSSISFFHSIPGIPDNDKGLKLNSCLLARIFDGKITRWDDPEILALNVSREGHLKEVASRTNSGIYVARRVHGSSSTASVTKYLHEACKNEWPKSKVGSELGAKGLDEWHVRTKPCEGSGGMTECLKNNPGAIGYLDSGHGWSEGLAEVNLQNKDEYFLTSRYARDNGGITSAASFAMTPLRTDSDWGNVHYINKDGMNTWPIVVMSYVYLRKDINLFVDDHVTRGLLKLFLESLYDDDYFGKCTDLGFSKPPKNIIDMAKDGLNNYDDNQGLQWTFPVDFGQENMWSFESKDKTRKIEGAGKYVVSGKRQSLNGLKIDEISGKETELELEVKRLSAVLASMTSGEHDDHDDDRGHNSMKSGDSGQAQNALVLGAISFTLWICAILGYLVQRFLCGGKALYE</sequence>
<feature type="chain" id="PRO_5031025899" description="PBP domain-containing protein" evidence="4">
    <location>
        <begin position="24"/>
        <end position="528"/>
    </location>
</feature>
<dbReference type="InterPro" id="IPR024370">
    <property type="entry name" value="PBP_domain"/>
</dbReference>
<evidence type="ECO:0000256" key="1">
    <source>
        <dbReference type="ARBA" id="ARBA00008725"/>
    </source>
</evidence>
<evidence type="ECO:0000256" key="4">
    <source>
        <dbReference type="SAM" id="SignalP"/>
    </source>
</evidence>
<keyword evidence="4" id="KW-0732">Signal</keyword>
<evidence type="ECO:0000256" key="3">
    <source>
        <dbReference type="SAM" id="Phobius"/>
    </source>
</evidence>
<dbReference type="InterPro" id="IPR050962">
    <property type="entry name" value="Phosphate-bind_PstS"/>
</dbReference>
<dbReference type="PANTHER" id="PTHR42996:SF1">
    <property type="entry name" value="PHOSPHATE-BINDING PROTEIN PSTS"/>
    <property type="match status" value="1"/>
</dbReference>
<keyword evidence="3" id="KW-1133">Transmembrane helix</keyword>